<organism evidence="1 2">
    <name type="scientific">Antarcticirhabdus aurantiaca</name>
    <dbReference type="NCBI Taxonomy" id="2606717"/>
    <lineage>
        <taxon>Bacteria</taxon>
        <taxon>Pseudomonadati</taxon>
        <taxon>Pseudomonadota</taxon>
        <taxon>Alphaproteobacteria</taxon>
        <taxon>Hyphomicrobiales</taxon>
        <taxon>Aurantimonadaceae</taxon>
        <taxon>Antarcticirhabdus</taxon>
    </lineage>
</organism>
<reference evidence="1" key="1">
    <citation type="submission" date="2022-11" db="EMBL/GenBank/DDBJ databases">
        <title>beta-Carotene-producing bacterium, Jeongeuplla avenae sp. nov., alleviates the salt stress of Arabidopsis seedlings.</title>
        <authorList>
            <person name="Jiang L."/>
            <person name="Lee J."/>
        </authorList>
    </citation>
    <scope>NUCLEOTIDE SEQUENCE</scope>
    <source>
        <strain evidence="1">DY_R2A_6</strain>
    </source>
</reference>
<dbReference type="EMBL" id="CP113520">
    <property type="protein sequence ID" value="WAJ26812.1"/>
    <property type="molecule type" value="Genomic_DNA"/>
</dbReference>
<gene>
    <name evidence="1" type="ORF">OXU80_18345</name>
</gene>
<accession>A0ACD4NJ48</accession>
<keyword evidence="2" id="KW-1185">Reference proteome</keyword>
<evidence type="ECO:0000313" key="2">
    <source>
        <dbReference type="Proteomes" id="UP001163223"/>
    </source>
</evidence>
<name>A0ACD4NJ48_9HYPH</name>
<dbReference type="Proteomes" id="UP001163223">
    <property type="component" value="Chromosome"/>
</dbReference>
<sequence length="240" mass="26934">MTLQIEHVAFDFIDDVKRLRDPSAILDRLRITSASLGYPYFILTGLPLPNQRLEPFVMLNAWPEAWYERYTAEEHFHHDRVGQAAMRTTEPYRWSDLAIGAEDRSALRVMDEAQSCGLVDGFIVPMFSSDSWQQACAFATDRPAQSSDRELAALHVMSVFAAGAARAAFQPLRDLPELTTRERECLHWAAAGKSAWETSQILGIGLETVRTYRRTLRTKLDVATMAQAVAEGCRLGIIAS</sequence>
<protein>
    <submittedName>
        <fullName evidence="1">LuxR family transcriptional regulator</fullName>
    </submittedName>
</protein>
<evidence type="ECO:0000313" key="1">
    <source>
        <dbReference type="EMBL" id="WAJ26812.1"/>
    </source>
</evidence>
<proteinExistence type="predicted"/>